<proteinExistence type="predicted"/>
<organism evidence="2 3">
    <name type="scientific">Patellaria atrata CBS 101060</name>
    <dbReference type="NCBI Taxonomy" id="1346257"/>
    <lineage>
        <taxon>Eukaryota</taxon>
        <taxon>Fungi</taxon>
        <taxon>Dikarya</taxon>
        <taxon>Ascomycota</taxon>
        <taxon>Pezizomycotina</taxon>
        <taxon>Dothideomycetes</taxon>
        <taxon>Dothideomycetes incertae sedis</taxon>
        <taxon>Patellariales</taxon>
        <taxon>Patellariaceae</taxon>
        <taxon>Patellaria</taxon>
    </lineage>
</organism>
<accession>A0A9P4S7D5</accession>
<evidence type="ECO:0000313" key="2">
    <source>
        <dbReference type="EMBL" id="KAF2836540.1"/>
    </source>
</evidence>
<name>A0A9P4S7D5_9PEZI</name>
<feature type="compositionally biased region" description="Basic and acidic residues" evidence="1">
    <location>
        <begin position="89"/>
        <end position="120"/>
    </location>
</feature>
<comment type="caution">
    <text evidence="2">The sequence shown here is derived from an EMBL/GenBank/DDBJ whole genome shotgun (WGS) entry which is preliminary data.</text>
</comment>
<evidence type="ECO:0000256" key="1">
    <source>
        <dbReference type="SAM" id="MobiDB-lite"/>
    </source>
</evidence>
<reference evidence="2" key="1">
    <citation type="journal article" date="2020" name="Stud. Mycol.">
        <title>101 Dothideomycetes genomes: a test case for predicting lifestyles and emergence of pathogens.</title>
        <authorList>
            <person name="Haridas S."/>
            <person name="Albert R."/>
            <person name="Binder M."/>
            <person name="Bloem J."/>
            <person name="Labutti K."/>
            <person name="Salamov A."/>
            <person name="Andreopoulos B."/>
            <person name="Baker S."/>
            <person name="Barry K."/>
            <person name="Bills G."/>
            <person name="Bluhm B."/>
            <person name="Cannon C."/>
            <person name="Castanera R."/>
            <person name="Culley D."/>
            <person name="Daum C."/>
            <person name="Ezra D."/>
            <person name="Gonzalez J."/>
            <person name="Henrissat B."/>
            <person name="Kuo A."/>
            <person name="Liang C."/>
            <person name="Lipzen A."/>
            <person name="Lutzoni F."/>
            <person name="Magnuson J."/>
            <person name="Mondo S."/>
            <person name="Nolan M."/>
            <person name="Ohm R."/>
            <person name="Pangilinan J."/>
            <person name="Park H.-J."/>
            <person name="Ramirez L."/>
            <person name="Alfaro M."/>
            <person name="Sun H."/>
            <person name="Tritt A."/>
            <person name="Yoshinaga Y."/>
            <person name="Zwiers L.-H."/>
            <person name="Turgeon B."/>
            <person name="Goodwin S."/>
            <person name="Spatafora J."/>
            <person name="Crous P."/>
            <person name="Grigoriev I."/>
        </authorList>
    </citation>
    <scope>NUCLEOTIDE SEQUENCE</scope>
    <source>
        <strain evidence="2">CBS 101060</strain>
    </source>
</reference>
<feature type="compositionally biased region" description="Polar residues" evidence="1">
    <location>
        <begin position="121"/>
        <end position="130"/>
    </location>
</feature>
<dbReference type="OrthoDB" id="2590011at2759"/>
<dbReference type="Proteomes" id="UP000799429">
    <property type="component" value="Unassembled WGS sequence"/>
</dbReference>
<sequence>MSHSYSLSWTDGLTARTNYHPTEQIVRGSSRATPFHTRSAGSVSQGSNRGSPTDYVSTDGGMVQDLIAGSESNSSKSPLASFGFLKNLTGDKKTTKDGQTPKRRGPKPDSKPALTRRQELNRQAQRQVLP</sequence>
<evidence type="ECO:0000313" key="3">
    <source>
        <dbReference type="Proteomes" id="UP000799429"/>
    </source>
</evidence>
<protein>
    <submittedName>
        <fullName evidence="2">Uncharacterized protein</fullName>
    </submittedName>
</protein>
<gene>
    <name evidence="2" type="ORF">M501DRAFT_1018887</name>
</gene>
<dbReference type="EMBL" id="MU006103">
    <property type="protein sequence ID" value="KAF2836540.1"/>
    <property type="molecule type" value="Genomic_DNA"/>
</dbReference>
<dbReference type="AlphaFoldDB" id="A0A9P4S7D5"/>
<keyword evidence="3" id="KW-1185">Reference proteome</keyword>
<feature type="compositionally biased region" description="Polar residues" evidence="1">
    <location>
        <begin position="39"/>
        <end position="56"/>
    </location>
</feature>
<feature type="region of interest" description="Disordered" evidence="1">
    <location>
        <begin position="20"/>
        <end position="130"/>
    </location>
</feature>